<evidence type="ECO:0000256" key="19">
    <source>
        <dbReference type="ARBA" id="ARBA00030300"/>
    </source>
</evidence>
<dbReference type="STRING" id="2060905.A0A2B7XEU5"/>
<dbReference type="CDD" id="cd22054">
    <property type="entry name" value="NAC_NACA"/>
    <property type="match status" value="1"/>
</dbReference>
<dbReference type="PROSITE" id="PS51151">
    <property type="entry name" value="NAC_AB"/>
    <property type="match status" value="1"/>
</dbReference>
<evidence type="ECO:0000256" key="12">
    <source>
        <dbReference type="ARBA" id="ARBA00022927"/>
    </source>
</evidence>
<evidence type="ECO:0000256" key="10">
    <source>
        <dbReference type="ARBA" id="ARBA00022781"/>
    </source>
</evidence>
<evidence type="ECO:0000313" key="23">
    <source>
        <dbReference type="EMBL" id="PGH07420.1"/>
    </source>
</evidence>
<proteinExistence type="inferred from homology"/>
<gene>
    <name evidence="23" type="ORF">GX51_01719</name>
</gene>
<feature type="compositionally biased region" description="Acidic residues" evidence="21">
    <location>
        <begin position="22"/>
        <end position="35"/>
    </location>
</feature>
<reference evidence="23 24" key="1">
    <citation type="submission" date="2017-10" db="EMBL/GenBank/DDBJ databases">
        <title>Comparative genomics in systemic dimorphic fungi from Ajellomycetaceae.</title>
        <authorList>
            <person name="Munoz J.F."/>
            <person name="Mcewen J.G."/>
            <person name="Clay O.K."/>
            <person name="Cuomo C.A."/>
        </authorList>
    </citation>
    <scope>NUCLEOTIDE SEQUENCE [LARGE SCALE GENOMIC DNA]</scope>
    <source>
        <strain evidence="23 24">UAMH130</strain>
    </source>
</reference>
<keyword evidence="24" id="KW-1185">Reference proteome</keyword>
<dbReference type="Gene3D" id="1.10.8.10">
    <property type="entry name" value="DNA helicase RuvA subunit, C-terminal domain"/>
    <property type="match status" value="1"/>
</dbReference>
<feature type="coiled-coil region" evidence="20">
    <location>
        <begin position="395"/>
        <end position="422"/>
    </location>
</feature>
<dbReference type="Pfam" id="PF19026">
    <property type="entry name" value="UBA_HYPK"/>
    <property type="match status" value="1"/>
</dbReference>
<feature type="compositionally biased region" description="Low complexity" evidence="21">
    <location>
        <begin position="118"/>
        <end position="130"/>
    </location>
</feature>
<dbReference type="Pfam" id="PF05873">
    <property type="entry name" value="Mt_ATP-synt_D"/>
    <property type="match status" value="1"/>
</dbReference>
<dbReference type="Gene3D" id="6.10.280.70">
    <property type="match status" value="1"/>
</dbReference>
<name>A0A2B7XEU5_9EURO</name>
<dbReference type="Gene3D" id="2.20.70.30">
    <property type="entry name" value="Nascent polypeptide-associated complex domain"/>
    <property type="match status" value="1"/>
</dbReference>
<comment type="similarity">
    <text evidence="4">Belongs to the ATPase d subunit family.</text>
</comment>
<dbReference type="GO" id="GO:0015986">
    <property type="term" value="P:proton motive force-driven ATP synthesis"/>
    <property type="evidence" value="ECO:0007669"/>
    <property type="project" value="InterPro"/>
</dbReference>
<dbReference type="InterPro" id="IPR038187">
    <property type="entry name" value="NAC_A/B_dom_sf"/>
</dbReference>
<feature type="domain" description="NAC-A/B" evidence="22">
    <location>
        <begin position="49"/>
        <end position="114"/>
    </location>
</feature>
<dbReference type="AlphaFoldDB" id="A0A2B7XEU5"/>
<dbReference type="FunFam" id="2.20.70.30:FF:000002">
    <property type="entry name" value="Nascent polypeptide-associated complex (NAC), alpha subunit"/>
    <property type="match status" value="1"/>
</dbReference>
<evidence type="ECO:0000256" key="11">
    <source>
        <dbReference type="ARBA" id="ARBA00022792"/>
    </source>
</evidence>
<evidence type="ECO:0000256" key="5">
    <source>
        <dbReference type="ARBA" id="ARBA00009882"/>
    </source>
</evidence>
<dbReference type="InterPro" id="IPR036228">
    <property type="entry name" value="ATP_synth_F0_dsu_sf_mt"/>
</dbReference>
<evidence type="ECO:0000259" key="22">
    <source>
        <dbReference type="PROSITE" id="PS51151"/>
    </source>
</evidence>
<evidence type="ECO:0000256" key="14">
    <source>
        <dbReference type="ARBA" id="ARBA00023128"/>
    </source>
</evidence>
<evidence type="ECO:0000256" key="16">
    <source>
        <dbReference type="ARBA" id="ARBA00023310"/>
    </source>
</evidence>
<sequence>MSSSRIEELPDDEVVTKPTVEDAAESSESEAEGAEEPTIPGGAAVTVHSRNEKKARKAIGKLGLKHVPGITRVTLRRPKNILFVINQPDVYRSPTSNTWIIFGEAKIEDLNSQAQASAAQQLAAEAASNEHAGHDHAGHDHGKGKAVEGAEKKEEEEEEDDGEEVDDTGLEAKDIELVMAQASVSRKKAVKALKENDNDIVNSIMALSVADFLPCFSFYFFPLYFLSSLAKEKIYYIKQKPWPRFHVNSSPGLLPPSNPSEIFPPSLFPLNPGPNNPKQTTDGTDVVCPIVDTSHDQQRSAALKLDWAKVSTSLGLRGQTATSLASFKKRNDDARRKVQVLSEQPQTVDFSHYRSVLKNQAVVDEIEQHFKSFKPSTFDVSRQLKAIEAFEAQAMKGAEETKGKVELELRSLEKTLENIETARPFEELTVDEVSEARPDIIEKTTQLVSKGKWMPPGYKERFGDLSFL</sequence>
<dbReference type="SMART" id="SM01407">
    <property type="entry name" value="NAC"/>
    <property type="match status" value="1"/>
</dbReference>
<evidence type="ECO:0000256" key="21">
    <source>
        <dbReference type="SAM" id="MobiDB-lite"/>
    </source>
</evidence>
<feature type="region of interest" description="Disordered" evidence="21">
    <location>
        <begin position="118"/>
        <end position="168"/>
    </location>
</feature>
<protein>
    <recommendedName>
        <fullName evidence="7">ATP synthase subunit d, mitochondrial</fullName>
    </recommendedName>
    <alternativeName>
        <fullName evidence="19">Alpha-NAC</fullName>
    </alternativeName>
    <alternativeName>
        <fullName evidence="6">Nascent polypeptide-associated complex subunit alpha</fullName>
    </alternativeName>
</protein>
<dbReference type="GO" id="GO:0015078">
    <property type="term" value="F:proton transmembrane transporter activity"/>
    <property type="evidence" value="ECO:0007669"/>
    <property type="project" value="InterPro"/>
</dbReference>
<dbReference type="EMBL" id="PDNC01000014">
    <property type="protein sequence ID" value="PGH07420.1"/>
    <property type="molecule type" value="Genomic_DNA"/>
</dbReference>
<evidence type="ECO:0000256" key="7">
    <source>
        <dbReference type="ARBA" id="ARBA00021688"/>
    </source>
</evidence>
<dbReference type="GO" id="GO:0015031">
    <property type="term" value="P:protein transport"/>
    <property type="evidence" value="ECO:0007669"/>
    <property type="project" value="UniProtKB-KW"/>
</dbReference>
<keyword evidence="9" id="KW-0138">CF(0)</keyword>
<dbReference type="PANTHER" id="PTHR21713">
    <property type="entry name" value="NASCENT POLYPEPTIDE ASSOCIATED COMPLEX ALPHA SUBUNIT-RELATED"/>
    <property type="match status" value="1"/>
</dbReference>
<evidence type="ECO:0000313" key="24">
    <source>
        <dbReference type="Proteomes" id="UP000224080"/>
    </source>
</evidence>
<evidence type="ECO:0000256" key="3">
    <source>
        <dbReference type="ARBA" id="ARBA00004496"/>
    </source>
</evidence>
<comment type="subunit">
    <text evidence="18">Part of the nascent polypeptide-associated complex (NAC), consisting of EGD2 and EGD1. NAC associates with ribosomes via EGD1.</text>
</comment>
<keyword evidence="13" id="KW-0406">Ion transport</keyword>
<dbReference type="Proteomes" id="UP000224080">
    <property type="component" value="Unassembled WGS sequence"/>
</dbReference>
<dbReference type="GO" id="GO:0045259">
    <property type="term" value="C:proton-transporting ATP synthase complex"/>
    <property type="evidence" value="ECO:0007669"/>
    <property type="project" value="UniProtKB-KW"/>
</dbReference>
<comment type="function">
    <text evidence="17">Component of the nascent polypeptide-associated complex (NAC), a dynamic component of the ribosomal exit tunnel, protecting the emerging polypeptides from interaction with other cytoplasmic proteins to ensure appropriate nascent protein targeting. The NAC complex also promotes mitochondrial protein import by enhancing productive ribosome interactions with the outer mitochondrial membrane and blocks the inappropriate interaction of ribosomes translating non-secretory nascent polypeptides with translocation sites in the membrane of the endoplasmic reticulum. EGD2 may also be involved in transcription regulation.</text>
</comment>
<evidence type="ECO:0000256" key="18">
    <source>
        <dbReference type="ARBA" id="ARBA00025826"/>
    </source>
</evidence>
<keyword evidence="20" id="KW-0175">Coiled coil</keyword>
<dbReference type="OrthoDB" id="35799at2759"/>
<evidence type="ECO:0000256" key="17">
    <source>
        <dbReference type="ARBA" id="ARBA00025035"/>
    </source>
</evidence>
<dbReference type="InterPro" id="IPR002715">
    <property type="entry name" value="Nas_poly-pep-assoc_cplx_dom"/>
</dbReference>
<feature type="compositionally biased region" description="Basic and acidic residues" evidence="21">
    <location>
        <begin position="131"/>
        <end position="153"/>
    </location>
</feature>
<accession>A0A2B7XEU5</accession>
<dbReference type="GO" id="GO:0005743">
    <property type="term" value="C:mitochondrial inner membrane"/>
    <property type="evidence" value="ECO:0007669"/>
    <property type="project" value="UniProtKB-SubCell"/>
</dbReference>
<evidence type="ECO:0000256" key="9">
    <source>
        <dbReference type="ARBA" id="ARBA00022547"/>
    </source>
</evidence>
<keyword evidence="15" id="KW-0472">Membrane</keyword>
<dbReference type="InterPro" id="IPR016641">
    <property type="entry name" value="EGD2/NACA0like"/>
</dbReference>
<evidence type="ECO:0000256" key="20">
    <source>
        <dbReference type="SAM" id="Coils"/>
    </source>
</evidence>
<evidence type="ECO:0000256" key="1">
    <source>
        <dbReference type="ARBA" id="ARBA00004123"/>
    </source>
</evidence>
<keyword evidence="12" id="KW-0653">Protein transport</keyword>
<dbReference type="SUPFAM" id="SSF161065">
    <property type="entry name" value="ATP synthase D chain-like"/>
    <property type="match status" value="1"/>
</dbReference>
<comment type="similarity">
    <text evidence="5">Belongs to the NAC-alpha family.</text>
</comment>
<organism evidence="23 24">
    <name type="scientific">Blastomyces parvus</name>
    <dbReference type="NCBI Taxonomy" id="2060905"/>
    <lineage>
        <taxon>Eukaryota</taxon>
        <taxon>Fungi</taxon>
        <taxon>Dikarya</taxon>
        <taxon>Ascomycota</taxon>
        <taxon>Pezizomycotina</taxon>
        <taxon>Eurotiomycetes</taxon>
        <taxon>Eurotiomycetidae</taxon>
        <taxon>Onygenales</taxon>
        <taxon>Ajellomycetaceae</taxon>
        <taxon>Blastomyces</taxon>
    </lineage>
</organism>
<keyword evidence="16" id="KW-0066">ATP synthesis</keyword>
<dbReference type="InterPro" id="IPR008689">
    <property type="entry name" value="ATP_synth_F0_dsu_mt"/>
</dbReference>
<dbReference type="GO" id="GO:0005854">
    <property type="term" value="C:nascent polypeptide-associated complex"/>
    <property type="evidence" value="ECO:0007669"/>
    <property type="project" value="InterPro"/>
</dbReference>
<evidence type="ECO:0000256" key="8">
    <source>
        <dbReference type="ARBA" id="ARBA00022448"/>
    </source>
</evidence>
<keyword evidence="11" id="KW-0999">Mitochondrion inner membrane</keyword>
<evidence type="ECO:0000256" key="6">
    <source>
        <dbReference type="ARBA" id="ARBA00014437"/>
    </source>
</evidence>
<comment type="subcellular location">
    <subcellularLocation>
        <location evidence="3">Cytoplasm</location>
    </subcellularLocation>
    <subcellularLocation>
        <location evidence="2">Mitochondrion inner membrane</location>
    </subcellularLocation>
    <subcellularLocation>
        <location evidence="1">Nucleus</location>
    </subcellularLocation>
</comment>
<keyword evidence="8" id="KW-0813">Transport</keyword>
<dbReference type="GO" id="GO:0005634">
    <property type="term" value="C:nucleus"/>
    <property type="evidence" value="ECO:0007669"/>
    <property type="project" value="UniProtKB-SubCell"/>
</dbReference>
<keyword evidence="14" id="KW-0496">Mitochondrion</keyword>
<keyword evidence="10" id="KW-0375">Hydrogen ion transport</keyword>
<feature type="region of interest" description="Disordered" evidence="21">
    <location>
        <begin position="1"/>
        <end position="42"/>
    </location>
</feature>
<evidence type="ECO:0000256" key="2">
    <source>
        <dbReference type="ARBA" id="ARBA00004273"/>
    </source>
</evidence>
<evidence type="ECO:0000256" key="4">
    <source>
        <dbReference type="ARBA" id="ARBA00006842"/>
    </source>
</evidence>
<comment type="caution">
    <text evidence="23">The sequence shown here is derived from an EMBL/GenBank/DDBJ whole genome shotgun (WGS) entry which is preliminary data.</text>
</comment>
<dbReference type="Pfam" id="PF01849">
    <property type="entry name" value="NAC"/>
    <property type="match status" value="1"/>
</dbReference>
<feature type="compositionally biased region" description="Acidic residues" evidence="21">
    <location>
        <begin position="154"/>
        <end position="168"/>
    </location>
</feature>
<evidence type="ECO:0000256" key="15">
    <source>
        <dbReference type="ARBA" id="ARBA00023136"/>
    </source>
</evidence>
<dbReference type="InterPro" id="IPR044034">
    <property type="entry name" value="NAC-like_UBA"/>
</dbReference>
<dbReference type="CDD" id="cd14358">
    <property type="entry name" value="UBA_NAC_euk"/>
    <property type="match status" value="1"/>
</dbReference>
<evidence type="ECO:0000256" key="13">
    <source>
        <dbReference type="ARBA" id="ARBA00023065"/>
    </source>
</evidence>